<feature type="domain" description="Fe/B12 periplasmic-binding" evidence="3">
    <location>
        <begin position="35"/>
        <end position="286"/>
    </location>
</feature>
<evidence type="ECO:0000313" key="4">
    <source>
        <dbReference type="EMBL" id="PIZ15533.1"/>
    </source>
</evidence>
<evidence type="ECO:0000259" key="3">
    <source>
        <dbReference type="PROSITE" id="PS50983"/>
    </source>
</evidence>
<dbReference type="CDD" id="cd01144">
    <property type="entry name" value="BtuF"/>
    <property type="match status" value="1"/>
</dbReference>
<keyword evidence="1 2" id="KW-0732">Signal</keyword>
<dbReference type="Proteomes" id="UP000229307">
    <property type="component" value="Unassembled WGS sequence"/>
</dbReference>
<accession>A0A2M7S884</accession>
<gene>
    <name evidence="4" type="ORF">COY52_09515</name>
</gene>
<dbReference type="PANTHER" id="PTHR30535:SF34">
    <property type="entry name" value="MOLYBDATE-BINDING PROTEIN MOLA"/>
    <property type="match status" value="1"/>
</dbReference>
<evidence type="ECO:0000313" key="5">
    <source>
        <dbReference type="Proteomes" id="UP000229307"/>
    </source>
</evidence>
<organism evidence="4 5">
    <name type="scientific">Candidatus Desantisbacteria bacterium CG_4_10_14_0_8_um_filter_48_22</name>
    <dbReference type="NCBI Taxonomy" id="1974543"/>
    <lineage>
        <taxon>Bacteria</taxon>
        <taxon>Candidatus Desantisiibacteriota</taxon>
    </lineage>
</organism>
<dbReference type="Pfam" id="PF01497">
    <property type="entry name" value="Peripla_BP_2"/>
    <property type="match status" value="1"/>
</dbReference>
<dbReference type="GO" id="GO:0071281">
    <property type="term" value="P:cellular response to iron ion"/>
    <property type="evidence" value="ECO:0007669"/>
    <property type="project" value="TreeGrafter"/>
</dbReference>
<reference evidence="5" key="1">
    <citation type="submission" date="2017-09" db="EMBL/GenBank/DDBJ databases">
        <title>Depth-based differentiation of microbial function through sediment-hosted aquifers and enrichment of novel symbionts in the deep terrestrial subsurface.</title>
        <authorList>
            <person name="Probst A.J."/>
            <person name="Ladd B."/>
            <person name="Jarett J.K."/>
            <person name="Geller-Mcgrath D.E."/>
            <person name="Sieber C.M.K."/>
            <person name="Emerson J.B."/>
            <person name="Anantharaman K."/>
            <person name="Thomas B.C."/>
            <person name="Malmstrom R."/>
            <person name="Stieglmeier M."/>
            <person name="Klingl A."/>
            <person name="Woyke T."/>
            <person name="Ryan C.M."/>
            <person name="Banfield J.F."/>
        </authorList>
    </citation>
    <scope>NUCLEOTIDE SEQUENCE [LARGE SCALE GENOMIC DNA]</scope>
</reference>
<dbReference type="InterPro" id="IPR050902">
    <property type="entry name" value="ABC_Transporter_SBP"/>
</dbReference>
<dbReference type="PANTHER" id="PTHR30535">
    <property type="entry name" value="VITAMIN B12-BINDING PROTEIN"/>
    <property type="match status" value="1"/>
</dbReference>
<feature type="signal peptide" evidence="2">
    <location>
        <begin position="1"/>
        <end position="23"/>
    </location>
</feature>
<comment type="caution">
    <text evidence="4">The sequence shown here is derived from an EMBL/GenBank/DDBJ whole genome shotgun (WGS) entry which is preliminary data.</text>
</comment>
<dbReference type="InterPro" id="IPR002491">
    <property type="entry name" value="ABC_transptr_periplasmic_BD"/>
</dbReference>
<dbReference type="NCBIfam" id="NF038402">
    <property type="entry name" value="TroA_like"/>
    <property type="match status" value="1"/>
</dbReference>
<dbReference type="PROSITE" id="PS50983">
    <property type="entry name" value="FE_B12_PBP"/>
    <property type="match status" value="1"/>
</dbReference>
<dbReference type="Gene3D" id="3.40.50.1980">
    <property type="entry name" value="Nitrogenase molybdenum iron protein domain"/>
    <property type="match status" value="2"/>
</dbReference>
<sequence>MKKTARKFLSFAAVLLTFLAAPAEGIRGGQAFPKRIISLAPHITRGLFALGAGDRVVGVTTYCNYPPEAKKKEKVGSLLEFSAEKIVALKPDIIFATEEGNPPQVLSRLKSLGLNVYVFGKTESFGGASAQFRALGNMVGKEKAAEKILKKIEKRRLKIIKKAEKLDKVKVFYQLGTNPVITAGQDTFIDEFISVCGGTNIAHNVKNRYARYSREEVVRQDPDVIIIVDMGKETGQEKKNWARFSQMSAVKNNRISVVSADLACSPAPVALIEGLEEIAKCVHPEAFE</sequence>
<dbReference type="InterPro" id="IPR054828">
    <property type="entry name" value="Vit_B12_bind_prot"/>
</dbReference>
<feature type="chain" id="PRO_5014617637" evidence="2">
    <location>
        <begin position="24"/>
        <end position="288"/>
    </location>
</feature>
<name>A0A2M7S884_9BACT</name>
<evidence type="ECO:0000256" key="2">
    <source>
        <dbReference type="SAM" id="SignalP"/>
    </source>
</evidence>
<dbReference type="AlphaFoldDB" id="A0A2M7S884"/>
<dbReference type="EMBL" id="PFMR01000257">
    <property type="protein sequence ID" value="PIZ15533.1"/>
    <property type="molecule type" value="Genomic_DNA"/>
</dbReference>
<evidence type="ECO:0000256" key="1">
    <source>
        <dbReference type="ARBA" id="ARBA00022729"/>
    </source>
</evidence>
<proteinExistence type="predicted"/>
<dbReference type="SUPFAM" id="SSF53807">
    <property type="entry name" value="Helical backbone' metal receptor"/>
    <property type="match status" value="1"/>
</dbReference>
<protein>
    <submittedName>
        <fullName evidence="4">ABC transporter substrate-binding protein</fullName>
    </submittedName>
</protein>